<evidence type="ECO:0008006" key="3">
    <source>
        <dbReference type="Google" id="ProtNLM"/>
    </source>
</evidence>
<keyword evidence="2" id="KW-1185">Reference proteome</keyword>
<protein>
    <recommendedName>
        <fullName evidence="3">Transposase IS4-like domain-containing protein</fullName>
    </recommendedName>
</protein>
<proteinExistence type="predicted"/>
<dbReference type="Proteomes" id="UP000624041">
    <property type="component" value="Unassembled WGS sequence"/>
</dbReference>
<accession>A0A918D2X0</accession>
<organism evidence="1 2">
    <name type="scientific">Oceanobacillus indicireducens</name>
    <dbReference type="NCBI Taxonomy" id="1004261"/>
    <lineage>
        <taxon>Bacteria</taxon>
        <taxon>Bacillati</taxon>
        <taxon>Bacillota</taxon>
        <taxon>Bacilli</taxon>
        <taxon>Bacillales</taxon>
        <taxon>Bacillaceae</taxon>
        <taxon>Oceanobacillus</taxon>
    </lineage>
</organism>
<dbReference type="EMBL" id="BMOS01000016">
    <property type="protein sequence ID" value="GGN60044.1"/>
    <property type="molecule type" value="Genomic_DNA"/>
</dbReference>
<reference evidence="1" key="1">
    <citation type="journal article" date="2014" name="Int. J. Syst. Evol. Microbiol.">
        <title>Complete genome sequence of Corynebacterium casei LMG S-19264T (=DSM 44701T), isolated from a smear-ripened cheese.</title>
        <authorList>
            <consortium name="US DOE Joint Genome Institute (JGI-PGF)"/>
            <person name="Walter F."/>
            <person name="Albersmeier A."/>
            <person name="Kalinowski J."/>
            <person name="Ruckert C."/>
        </authorList>
    </citation>
    <scope>NUCLEOTIDE SEQUENCE</scope>
    <source>
        <strain evidence="1">JCM 17251</strain>
    </source>
</reference>
<evidence type="ECO:0000313" key="1">
    <source>
        <dbReference type="EMBL" id="GGN60044.1"/>
    </source>
</evidence>
<comment type="caution">
    <text evidence="1">The sequence shown here is derived from an EMBL/GenBank/DDBJ whole genome shotgun (WGS) entry which is preliminary data.</text>
</comment>
<sequence length="109" mass="12117">MIPTPARSADETQLDALIKHDKDVSHDDRGYFNFKTYDAYSEKGIKFATRIKVKTNLLIIEELPVAAPSPATRHAIVKIGTMKNKLQLVVTFGSHSVHNSLTRVGCKPL</sequence>
<evidence type="ECO:0000313" key="2">
    <source>
        <dbReference type="Proteomes" id="UP000624041"/>
    </source>
</evidence>
<reference evidence="1" key="2">
    <citation type="submission" date="2020-09" db="EMBL/GenBank/DDBJ databases">
        <authorList>
            <person name="Sun Q."/>
            <person name="Ohkuma M."/>
        </authorList>
    </citation>
    <scope>NUCLEOTIDE SEQUENCE</scope>
    <source>
        <strain evidence="1">JCM 17251</strain>
    </source>
</reference>
<dbReference type="AlphaFoldDB" id="A0A918D2X0"/>
<name>A0A918D2X0_9BACI</name>
<gene>
    <name evidence="1" type="ORF">GCM10007971_23720</name>
</gene>